<reference evidence="2" key="1">
    <citation type="submission" date="2021-03" db="EMBL/GenBank/DDBJ databases">
        <title>Whole genome shotgun sequence of Actinoplanes auranticolor NBRC 12245.</title>
        <authorList>
            <person name="Komaki H."/>
            <person name="Tamura T."/>
        </authorList>
    </citation>
    <scope>NUCLEOTIDE SEQUENCE</scope>
    <source>
        <strain evidence="2">NBRC 12245</strain>
    </source>
</reference>
<feature type="region of interest" description="Disordered" evidence="1">
    <location>
        <begin position="1"/>
        <end position="30"/>
    </location>
</feature>
<name>A0A919STJ4_9ACTN</name>
<evidence type="ECO:0000313" key="3">
    <source>
        <dbReference type="Proteomes" id="UP000681340"/>
    </source>
</evidence>
<accession>A0A919STJ4</accession>
<dbReference type="EMBL" id="BOQL01000066">
    <property type="protein sequence ID" value="GIM77344.1"/>
    <property type="molecule type" value="Genomic_DNA"/>
</dbReference>
<protein>
    <submittedName>
        <fullName evidence="2">Uncharacterized protein</fullName>
    </submittedName>
</protein>
<organism evidence="2 3">
    <name type="scientific">Actinoplanes auranticolor</name>
    <dbReference type="NCBI Taxonomy" id="47988"/>
    <lineage>
        <taxon>Bacteria</taxon>
        <taxon>Bacillati</taxon>
        <taxon>Actinomycetota</taxon>
        <taxon>Actinomycetes</taxon>
        <taxon>Micromonosporales</taxon>
        <taxon>Micromonosporaceae</taxon>
        <taxon>Actinoplanes</taxon>
    </lineage>
</organism>
<dbReference type="AlphaFoldDB" id="A0A919STJ4"/>
<dbReference type="Proteomes" id="UP000681340">
    <property type="component" value="Unassembled WGS sequence"/>
</dbReference>
<proteinExistence type="predicted"/>
<evidence type="ECO:0000256" key="1">
    <source>
        <dbReference type="SAM" id="MobiDB-lite"/>
    </source>
</evidence>
<evidence type="ECO:0000313" key="2">
    <source>
        <dbReference type="EMBL" id="GIM77344.1"/>
    </source>
</evidence>
<sequence>MIRPERRTAFARRDAVRERAAETPHATGDARARWLAATVTRVRPDRVLNREQVL</sequence>
<comment type="caution">
    <text evidence="2">The sequence shown here is derived from an EMBL/GenBank/DDBJ whole genome shotgun (WGS) entry which is preliminary data.</text>
</comment>
<gene>
    <name evidence="2" type="ORF">Aau02nite_75470</name>
</gene>
<dbReference type="RefSeq" id="WP_212993363.1">
    <property type="nucleotide sequence ID" value="NZ_BAABEA010000047.1"/>
</dbReference>
<keyword evidence="3" id="KW-1185">Reference proteome</keyword>